<dbReference type="EMBL" id="GBRH01266182">
    <property type="protein sequence ID" value="JAD31713.1"/>
    <property type="molecule type" value="Transcribed_RNA"/>
</dbReference>
<reference evidence="1" key="2">
    <citation type="journal article" date="2015" name="Data Brief">
        <title>Shoot transcriptome of the giant reed, Arundo donax.</title>
        <authorList>
            <person name="Barrero R.A."/>
            <person name="Guerrero F.D."/>
            <person name="Moolhuijzen P."/>
            <person name="Goolsby J.A."/>
            <person name="Tidwell J."/>
            <person name="Bellgard S.E."/>
            <person name="Bellgard M.I."/>
        </authorList>
    </citation>
    <scope>NUCLEOTIDE SEQUENCE</scope>
    <source>
        <tissue evidence="1">Shoot tissue taken approximately 20 cm above the soil surface</tissue>
    </source>
</reference>
<evidence type="ECO:0000313" key="1">
    <source>
        <dbReference type="EMBL" id="JAD31713.1"/>
    </source>
</evidence>
<reference evidence="1" key="1">
    <citation type="submission" date="2014-09" db="EMBL/GenBank/DDBJ databases">
        <authorList>
            <person name="Magalhaes I.L.F."/>
            <person name="Oliveira U."/>
            <person name="Santos F.R."/>
            <person name="Vidigal T.H.D.A."/>
            <person name="Brescovit A.D."/>
            <person name="Santos A.J."/>
        </authorList>
    </citation>
    <scope>NUCLEOTIDE SEQUENCE</scope>
    <source>
        <tissue evidence="1">Shoot tissue taken approximately 20 cm above the soil surface</tissue>
    </source>
</reference>
<dbReference type="AlphaFoldDB" id="A0A0A8Z220"/>
<sequence>MTSSASWIVPILIWRESL</sequence>
<protein>
    <submittedName>
        <fullName evidence="1">Uncharacterized protein</fullName>
    </submittedName>
</protein>
<name>A0A0A8Z220_ARUDO</name>
<accession>A0A0A8Z220</accession>
<proteinExistence type="predicted"/>
<organism evidence="1">
    <name type="scientific">Arundo donax</name>
    <name type="common">Giant reed</name>
    <name type="synonym">Donax arundinaceus</name>
    <dbReference type="NCBI Taxonomy" id="35708"/>
    <lineage>
        <taxon>Eukaryota</taxon>
        <taxon>Viridiplantae</taxon>
        <taxon>Streptophyta</taxon>
        <taxon>Embryophyta</taxon>
        <taxon>Tracheophyta</taxon>
        <taxon>Spermatophyta</taxon>
        <taxon>Magnoliopsida</taxon>
        <taxon>Liliopsida</taxon>
        <taxon>Poales</taxon>
        <taxon>Poaceae</taxon>
        <taxon>PACMAD clade</taxon>
        <taxon>Arundinoideae</taxon>
        <taxon>Arundineae</taxon>
        <taxon>Arundo</taxon>
    </lineage>
</organism>